<feature type="compositionally biased region" description="Basic residues" evidence="1">
    <location>
        <begin position="165"/>
        <end position="182"/>
    </location>
</feature>
<keyword evidence="3" id="KW-1185">Reference proteome</keyword>
<feature type="region of interest" description="Disordered" evidence="1">
    <location>
        <begin position="487"/>
        <end position="671"/>
    </location>
</feature>
<name>A0A9P4II46_9PEZI</name>
<sequence length="671" mass="73416">MKISQLIHPEDKSPTEKFSALRRTSSGGQAANSLSGTQLASTYIPLTSGLDDAESAPSSPRYGSLSNEKTQEEPAPPVVSLGSSLSPINKPVVTSNVSTTAPLGSSFSPINKSVAISEMATTPTTPAMPAAPMTPAVKPSVAATSVTQPHSRKRSLPVKATSTHASHHHSRDKHFSPKRLTKRLTEMDVYDDTPPALTSAVDDESESPIRNKGKGKLKLSMPLPDDIRGALADVEDEIDDEDDYDLDYDQYHKTPNNRQAKRKAQRDSAKLRTPTKSRAYPFPPVCMRPGCNQSDGINFRSCVLDLFGRNKKGTKAMKRWPLYCRKCYQQAAYNRAHWPIAKCGLVEATFQFIEMDDPGTAYTVMLRSSEQARLDKAAKMGFDAYIASGLDNAAELRQATPEEDKDGEEISISDIKHSRFGRESKPFKQAPIQILQDFLDNFGGKNKSLDHCREALAWLREQFEQGMVDDLPRVEFLPELERAEALKRTPARNKKTPASFSNTSARSKKRKTPSDDDADESDATQPESPEIPAKRVKAALPTPKKTPAANKETSVRSSNISASDMKMQSPSEDTDDDEATVSESSGHIAKRIKAALPASKKTPASNKKIRTDFSHISTSGMKRKSPSEDIDDDDEATLSESSGRNAKRVKAVLSTSKTPLPPSQSARSKSI</sequence>
<gene>
    <name evidence="2" type="ORF">NA57DRAFT_55673</name>
</gene>
<evidence type="ECO:0000256" key="1">
    <source>
        <dbReference type="SAM" id="MobiDB-lite"/>
    </source>
</evidence>
<proteinExistence type="predicted"/>
<accession>A0A9P4II46</accession>
<feature type="compositionally biased region" description="Polar residues" evidence="1">
    <location>
        <begin position="496"/>
        <end position="505"/>
    </location>
</feature>
<dbReference type="EMBL" id="ML978125">
    <property type="protein sequence ID" value="KAF2099728.1"/>
    <property type="molecule type" value="Genomic_DNA"/>
</dbReference>
<feature type="compositionally biased region" description="Low complexity" evidence="1">
    <location>
        <begin position="538"/>
        <end position="552"/>
    </location>
</feature>
<organism evidence="2 3">
    <name type="scientific">Rhizodiscina lignyota</name>
    <dbReference type="NCBI Taxonomy" id="1504668"/>
    <lineage>
        <taxon>Eukaryota</taxon>
        <taxon>Fungi</taxon>
        <taxon>Dikarya</taxon>
        <taxon>Ascomycota</taxon>
        <taxon>Pezizomycotina</taxon>
        <taxon>Dothideomycetes</taxon>
        <taxon>Pleosporomycetidae</taxon>
        <taxon>Aulographales</taxon>
        <taxon>Rhizodiscinaceae</taxon>
        <taxon>Rhizodiscina</taxon>
    </lineage>
</organism>
<feature type="compositionally biased region" description="Polar residues" evidence="1">
    <location>
        <begin position="653"/>
        <end position="671"/>
    </location>
</feature>
<comment type="caution">
    <text evidence="2">The sequence shown here is derived from an EMBL/GenBank/DDBJ whole genome shotgun (WGS) entry which is preliminary data.</text>
</comment>
<dbReference type="Proteomes" id="UP000799772">
    <property type="component" value="Unassembled WGS sequence"/>
</dbReference>
<dbReference type="OrthoDB" id="4161595at2759"/>
<feature type="compositionally biased region" description="Acidic residues" evidence="1">
    <location>
        <begin position="628"/>
        <end position="637"/>
    </location>
</feature>
<feature type="compositionally biased region" description="Polar residues" evidence="1">
    <location>
        <begin position="555"/>
        <end position="571"/>
    </location>
</feature>
<feature type="region of interest" description="Disordered" evidence="1">
    <location>
        <begin position="1"/>
        <end position="83"/>
    </location>
</feature>
<feature type="region of interest" description="Disordered" evidence="1">
    <location>
        <begin position="140"/>
        <end position="223"/>
    </location>
</feature>
<evidence type="ECO:0000313" key="3">
    <source>
        <dbReference type="Proteomes" id="UP000799772"/>
    </source>
</evidence>
<feature type="region of interest" description="Disordered" evidence="1">
    <location>
        <begin position="244"/>
        <end position="272"/>
    </location>
</feature>
<reference evidence="2" key="1">
    <citation type="journal article" date="2020" name="Stud. Mycol.">
        <title>101 Dothideomycetes genomes: a test case for predicting lifestyles and emergence of pathogens.</title>
        <authorList>
            <person name="Haridas S."/>
            <person name="Albert R."/>
            <person name="Binder M."/>
            <person name="Bloem J."/>
            <person name="Labutti K."/>
            <person name="Salamov A."/>
            <person name="Andreopoulos B."/>
            <person name="Baker S."/>
            <person name="Barry K."/>
            <person name="Bills G."/>
            <person name="Bluhm B."/>
            <person name="Cannon C."/>
            <person name="Castanera R."/>
            <person name="Culley D."/>
            <person name="Daum C."/>
            <person name="Ezra D."/>
            <person name="Gonzalez J."/>
            <person name="Henrissat B."/>
            <person name="Kuo A."/>
            <person name="Liang C."/>
            <person name="Lipzen A."/>
            <person name="Lutzoni F."/>
            <person name="Magnuson J."/>
            <person name="Mondo S."/>
            <person name="Nolan M."/>
            <person name="Ohm R."/>
            <person name="Pangilinan J."/>
            <person name="Park H.-J."/>
            <person name="Ramirez L."/>
            <person name="Alfaro M."/>
            <person name="Sun H."/>
            <person name="Tritt A."/>
            <person name="Yoshinaga Y."/>
            <person name="Zwiers L.-H."/>
            <person name="Turgeon B."/>
            <person name="Goodwin S."/>
            <person name="Spatafora J."/>
            <person name="Crous P."/>
            <person name="Grigoriev I."/>
        </authorList>
    </citation>
    <scope>NUCLEOTIDE SEQUENCE</scope>
    <source>
        <strain evidence="2">CBS 133067</strain>
    </source>
</reference>
<feature type="compositionally biased region" description="Polar residues" evidence="1">
    <location>
        <begin position="22"/>
        <end position="45"/>
    </location>
</feature>
<evidence type="ECO:0000313" key="2">
    <source>
        <dbReference type="EMBL" id="KAF2099728.1"/>
    </source>
</evidence>
<dbReference type="AlphaFoldDB" id="A0A9P4II46"/>
<protein>
    <submittedName>
        <fullName evidence="2">Uncharacterized protein</fullName>
    </submittedName>
</protein>